<dbReference type="NCBIfam" id="TIGR00196">
    <property type="entry name" value="yjeF_cterm"/>
    <property type="match status" value="1"/>
</dbReference>
<keyword evidence="6 17" id="KW-0547">Nucleotide-binding</keyword>
<dbReference type="AlphaFoldDB" id="A0A1S7LJS4"/>
<comment type="function">
    <text evidence="18">Catalyzes the epimerization of the S- and R-forms of NAD(P)HX, a damaged form of NAD(P)H that is a result of enzymatic or heat-dependent hydration. This is a prerequisite for the S-specific NAD(P)H-hydrate dehydratase to allow the repair of both epimers of NAD(P)HX.</text>
</comment>
<dbReference type="FunFam" id="3.40.50.10260:FF:000003">
    <property type="entry name" value="Multifunctional fusion protein"/>
    <property type="match status" value="1"/>
</dbReference>
<evidence type="ECO:0000256" key="12">
    <source>
        <dbReference type="ARBA" id="ARBA00023239"/>
    </source>
</evidence>
<dbReference type="GO" id="GO:0005524">
    <property type="term" value="F:ATP binding"/>
    <property type="evidence" value="ECO:0007669"/>
    <property type="project" value="UniProtKB-UniRule"/>
</dbReference>
<evidence type="ECO:0000256" key="14">
    <source>
        <dbReference type="ARBA" id="ARBA00025153"/>
    </source>
</evidence>
<feature type="domain" description="YjeF C-terminal" evidence="20">
    <location>
        <begin position="230"/>
        <end position="514"/>
    </location>
</feature>
<evidence type="ECO:0000256" key="8">
    <source>
        <dbReference type="ARBA" id="ARBA00022857"/>
    </source>
</evidence>
<dbReference type="PANTHER" id="PTHR12592:SF0">
    <property type="entry name" value="ATP-DEPENDENT (S)-NAD(P)H-HYDRATE DEHYDRATASE"/>
    <property type="match status" value="1"/>
</dbReference>
<comment type="cofactor">
    <cofactor evidence="17">
        <name>Mg(2+)</name>
        <dbReference type="ChEBI" id="CHEBI:18420"/>
    </cofactor>
</comment>
<keyword evidence="9 18" id="KW-0630">Potassium</keyword>
<dbReference type="InterPro" id="IPR029056">
    <property type="entry name" value="Ribokinase-like"/>
</dbReference>
<evidence type="ECO:0000256" key="6">
    <source>
        <dbReference type="ARBA" id="ARBA00022741"/>
    </source>
</evidence>
<dbReference type="EC" id="5.1.99.6" evidence="19"/>
<feature type="binding site" evidence="18">
    <location>
        <position position="165"/>
    </location>
    <ligand>
        <name>(6S)-NADPHX</name>
        <dbReference type="ChEBI" id="CHEBI:64076"/>
    </ligand>
</feature>
<dbReference type="InterPro" id="IPR000631">
    <property type="entry name" value="CARKD"/>
</dbReference>
<comment type="similarity">
    <text evidence="18">Belongs to the NnrE/AIBP family.</text>
</comment>
<reference evidence="22" key="1">
    <citation type="submission" date="2015-04" db="EMBL/GenBank/DDBJ databases">
        <authorList>
            <person name="Syromyatnikov M.Y."/>
            <person name="Popov V.N."/>
        </authorList>
    </citation>
    <scope>NUCLEOTIDE SEQUENCE</scope>
    <source>
        <strain evidence="22">MO-1</strain>
    </source>
</reference>
<comment type="catalytic activity">
    <reaction evidence="15 17 19">
        <text>(6S)-NADHX + ADP = AMP + phosphate + NADH + H(+)</text>
        <dbReference type="Rhea" id="RHEA:32223"/>
        <dbReference type="ChEBI" id="CHEBI:15378"/>
        <dbReference type="ChEBI" id="CHEBI:43474"/>
        <dbReference type="ChEBI" id="CHEBI:57945"/>
        <dbReference type="ChEBI" id="CHEBI:64074"/>
        <dbReference type="ChEBI" id="CHEBI:456215"/>
        <dbReference type="ChEBI" id="CHEBI:456216"/>
        <dbReference type="EC" id="4.2.1.136"/>
    </reaction>
</comment>
<dbReference type="NCBIfam" id="TIGR00197">
    <property type="entry name" value="yjeF_nterm"/>
    <property type="match status" value="1"/>
</dbReference>
<comment type="catalytic activity">
    <reaction evidence="1 18 19">
        <text>(6R)-NADHX = (6S)-NADHX</text>
        <dbReference type="Rhea" id="RHEA:32215"/>
        <dbReference type="ChEBI" id="CHEBI:64074"/>
        <dbReference type="ChEBI" id="CHEBI:64075"/>
        <dbReference type="EC" id="5.1.99.6"/>
    </reaction>
</comment>
<evidence type="ECO:0000256" key="2">
    <source>
        <dbReference type="ARBA" id="ARBA00000909"/>
    </source>
</evidence>
<keyword evidence="10 17" id="KW-0520">NAD</keyword>
<feature type="binding site" evidence="17">
    <location>
        <position position="265"/>
    </location>
    <ligand>
        <name>(6S)-NADPHX</name>
        <dbReference type="ChEBI" id="CHEBI:64076"/>
    </ligand>
</feature>
<comment type="catalytic activity">
    <reaction evidence="2 18 19">
        <text>(6R)-NADPHX = (6S)-NADPHX</text>
        <dbReference type="Rhea" id="RHEA:32227"/>
        <dbReference type="ChEBI" id="CHEBI:64076"/>
        <dbReference type="ChEBI" id="CHEBI:64077"/>
        <dbReference type="EC" id="5.1.99.6"/>
    </reaction>
</comment>
<evidence type="ECO:0000256" key="13">
    <source>
        <dbReference type="ARBA" id="ARBA00023268"/>
    </source>
</evidence>
<evidence type="ECO:0000259" key="21">
    <source>
        <dbReference type="PROSITE" id="PS51385"/>
    </source>
</evidence>
<feature type="domain" description="YjeF N-terminal" evidence="21">
    <location>
        <begin position="10"/>
        <end position="222"/>
    </location>
</feature>
<comment type="similarity">
    <text evidence="3 19">In the N-terminal section; belongs to the NnrE/AIBP family.</text>
</comment>
<comment type="caution">
    <text evidence="18">Lacks conserved residue(s) required for the propagation of feature annotation.</text>
</comment>
<evidence type="ECO:0000256" key="7">
    <source>
        <dbReference type="ARBA" id="ARBA00022840"/>
    </source>
</evidence>
<feature type="binding site" evidence="18">
    <location>
        <position position="132"/>
    </location>
    <ligand>
        <name>K(+)</name>
        <dbReference type="ChEBI" id="CHEBI:29103"/>
    </ligand>
</feature>
<dbReference type="Pfam" id="PF01256">
    <property type="entry name" value="Carb_kinase"/>
    <property type="match status" value="1"/>
</dbReference>
<evidence type="ECO:0000256" key="5">
    <source>
        <dbReference type="ARBA" id="ARBA00022723"/>
    </source>
</evidence>
<comment type="similarity">
    <text evidence="17">Belongs to the NnrD/CARKD family.</text>
</comment>
<evidence type="ECO:0000256" key="4">
    <source>
        <dbReference type="ARBA" id="ARBA00009524"/>
    </source>
</evidence>
<dbReference type="PROSITE" id="PS51385">
    <property type="entry name" value="YJEF_N"/>
    <property type="match status" value="1"/>
</dbReference>
<evidence type="ECO:0000259" key="20">
    <source>
        <dbReference type="PROSITE" id="PS51383"/>
    </source>
</evidence>
<feature type="binding site" evidence="18">
    <location>
        <position position="168"/>
    </location>
    <ligand>
        <name>K(+)</name>
        <dbReference type="ChEBI" id="CHEBI:29103"/>
    </ligand>
</feature>
<comment type="cofactor">
    <cofactor evidence="18 19">
        <name>K(+)</name>
        <dbReference type="ChEBI" id="CHEBI:29103"/>
    </cofactor>
    <text evidence="18 19">Binds 1 potassium ion per subunit.</text>
</comment>
<dbReference type="SUPFAM" id="SSF53613">
    <property type="entry name" value="Ribokinase-like"/>
    <property type="match status" value="1"/>
</dbReference>
<dbReference type="EC" id="4.2.1.136" evidence="19"/>
<dbReference type="GO" id="GO:0110051">
    <property type="term" value="P:metabolite repair"/>
    <property type="evidence" value="ECO:0007669"/>
    <property type="project" value="TreeGrafter"/>
</dbReference>
<accession>A0A1S7LJS4</accession>
<dbReference type="InterPro" id="IPR036652">
    <property type="entry name" value="YjeF_N_dom_sf"/>
</dbReference>
<proteinExistence type="inferred from homology"/>
<dbReference type="SUPFAM" id="SSF64153">
    <property type="entry name" value="YjeF N-terminal domain-like"/>
    <property type="match status" value="1"/>
</dbReference>
<comment type="function">
    <text evidence="14 19">Bifunctional enzyme that catalyzes the epimerization of the S- and R-forms of NAD(P)HX and the dehydration of the S-form of NAD(P)HX at the expense of ADP, which is converted to AMP. This allows the repair of both epimers of NAD(P)HX, a damaged form of NAD(P)H that is a result of enzymatic or heat-dependent hydration.</text>
</comment>
<evidence type="ECO:0000313" key="22">
    <source>
        <dbReference type="EMBL" id="CRH07090.1"/>
    </source>
</evidence>
<gene>
    <name evidence="17" type="primary">nnrD</name>
    <name evidence="18" type="synonym">nnrE</name>
    <name evidence="22" type="ORF">MAGMO_2944</name>
</gene>
<feature type="binding site" evidence="17">
    <location>
        <position position="387"/>
    </location>
    <ligand>
        <name>(6S)-NADPHX</name>
        <dbReference type="ChEBI" id="CHEBI:64076"/>
    </ligand>
</feature>
<dbReference type="PIRSF" id="PIRSF017184">
    <property type="entry name" value="Nnr"/>
    <property type="match status" value="1"/>
</dbReference>
<keyword evidence="12 17" id="KW-0456">Lyase</keyword>
<evidence type="ECO:0000256" key="17">
    <source>
        <dbReference type="HAMAP-Rule" id="MF_01965"/>
    </source>
</evidence>
<name>A0A1S7LJS4_MAGMO</name>
<comment type="catalytic activity">
    <reaction evidence="16 17 19">
        <text>(6S)-NADPHX + ADP = AMP + phosphate + NADPH + H(+)</text>
        <dbReference type="Rhea" id="RHEA:32235"/>
        <dbReference type="ChEBI" id="CHEBI:15378"/>
        <dbReference type="ChEBI" id="CHEBI:43474"/>
        <dbReference type="ChEBI" id="CHEBI:57783"/>
        <dbReference type="ChEBI" id="CHEBI:64076"/>
        <dbReference type="ChEBI" id="CHEBI:456215"/>
        <dbReference type="ChEBI" id="CHEBI:456216"/>
        <dbReference type="EC" id="4.2.1.136"/>
    </reaction>
</comment>
<dbReference type="PANTHER" id="PTHR12592">
    <property type="entry name" value="ATP-DEPENDENT (S)-NAD(P)H-HYDRATE DEHYDRATASE FAMILY MEMBER"/>
    <property type="match status" value="1"/>
</dbReference>
<evidence type="ECO:0000256" key="10">
    <source>
        <dbReference type="ARBA" id="ARBA00023027"/>
    </source>
</evidence>
<dbReference type="Pfam" id="PF03853">
    <property type="entry name" value="YjeF_N"/>
    <property type="match status" value="1"/>
</dbReference>
<dbReference type="HAMAP" id="MF_01966">
    <property type="entry name" value="NADHX_epimerase"/>
    <property type="match status" value="1"/>
</dbReference>
<dbReference type="HAMAP" id="MF_01965">
    <property type="entry name" value="NADHX_dehydratase"/>
    <property type="match status" value="1"/>
</dbReference>
<dbReference type="GO" id="GO:0052856">
    <property type="term" value="F:NAD(P)HX epimerase activity"/>
    <property type="evidence" value="ECO:0007669"/>
    <property type="project" value="UniProtKB-UniRule"/>
</dbReference>
<keyword evidence="8 17" id="KW-0521">NADP</keyword>
<evidence type="ECO:0000256" key="18">
    <source>
        <dbReference type="HAMAP-Rule" id="MF_01966"/>
    </source>
</evidence>
<dbReference type="InterPro" id="IPR030677">
    <property type="entry name" value="Nnr"/>
</dbReference>
<feature type="binding site" evidence="17">
    <location>
        <position position="454"/>
    </location>
    <ligand>
        <name>(6S)-NADPHX</name>
        <dbReference type="ChEBI" id="CHEBI:64076"/>
    </ligand>
</feature>
<dbReference type="GO" id="GO:0046496">
    <property type="term" value="P:nicotinamide nucleotide metabolic process"/>
    <property type="evidence" value="ECO:0007669"/>
    <property type="project" value="UniProtKB-UniRule"/>
</dbReference>
<evidence type="ECO:0000256" key="11">
    <source>
        <dbReference type="ARBA" id="ARBA00023235"/>
    </source>
</evidence>
<keyword evidence="11 18" id="KW-0413">Isomerase</keyword>
<protein>
    <recommendedName>
        <fullName evidence="19">Bifunctional NAD(P)H-hydrate repair enzyme</fullName>
    </recommendedName>
    <alternativeName>
        <fullName evidence="19">Nicotinamide nucleotide repair protein</fullName>
    </alternativeName>
    <domain>
        <recommendedName>
            <fullName evidence="19">ADP-dependent (S)-NAD(P)H-hydrate dehydratase</fullName>
            <ecNumber evidence="19">4.2.1.136</ecNumber>
        </recommendedName>
        <alternativeName>
            <fullName evidence="19">ADP-dependent NAD(P)HX dehydratase</fullName>
        </alternativeName>
    </domain>
    <domain>
        <recommendedName>
            <fullName evidence="19">NAD(P)H-hydrate epimerase</fullName>
            <ecNumber evidence="19">5.1.99.6</ecNumber>
        </recommendedName>
    </domain>
</protein>
<feature type="binding site" evidence="18">
    <location>
        <begin position="60"/>
        <end position="64"/>
    </location>
    <ligand>
        <name>(6S)-NADPHX</name>
        <dbReference type="ChEBI" id="CHEBI:64076"/>
    </ligand>
</feature>
<dbReference type="GO" id="GO:0052855">
    <property type="term" value="F:ADP-dependent NAD(P)H-hydrate dehydratase activity"/>
    <property type="evidence" value="ECO:0007669"/>
    <property type="project" value="UniProtKB-UniRule"/>
</dbReference>
<evidence type="ECO:0000256" key="1">
    <source>
        <dbReference type="ARBA" id="ARBA00000013"/>
    </source>
</evidence>
<dbReference type="PROSITE" id="PS51383">
    <property type="entry name" value="YJEF_C_3"/>
    <property type="match status" value="1"/>
</dbReference>
<evidence type="ECO:0000256" key="3">
    <source>
        <dbReference type="ARBA" id="ARBA00006001"/>
    </source>
</evidence>
<evidence type="ECO:0000256" key="16">
    <source>
        <dbReference type="ARBA" id="ARBA00049209"/>
    </source>
</evidence>
<dbReference type="InterPro" id="IPR004443">
    <property type="entry name" value="YjeF_N_dom"/>
</dbReference>
<evidence type="ECO:0000256" key="15">
    <source>
        <dbReference type="ARBA" id="ARBA00048238"/>
    </source>
</evidence>
<dbReference type="EMBL" id="LO017727">
    <property type="protein sequence ID" value="CRH07090.1"/>
    <property type="molecule type" value="Genomic_DNA"/>
</dbReference>
<dbReference type="CDD" id="cd01171">
    <property type="entry name" value="YXKO-related"/>
    <property type="match status" value="1"/>
</dbReference>
<sequence length="518" mass="54666">MQPLLTADQMMAVDHATIHELGLPGMVLMESAGRACVTELEKELPDLAQRKVLVLCGSGNNGGDGLVIARWLLDRGVDVRIRLFAQGEKLRGDAATNYQILKAMGADIREVVADSDLKRVDSWIGHVSVVVDALFGTGLSRPLEGRFAAVVEAINRHDKKVLAVDIPSGVSADSGEILGCAVQAHWTVTFAAAKIGHYSHPGAELCGALTVAQIGIPQMLLQQEIHRVYLNEPTQWQGVARRAASHKGSHGHLLVVAGSRGKSGAAALTLMGAQRMGPGLMTAALPQSIQPEVAVQCSEAMTLPLVEDEQGAIAEGLNLSLETAALNPDALAVGPGLGRAEQGGELLQDLLALDIPTVVDADGLNILADNMALLKRPRKAPLILTPHPGEMARLLGLPTAEVQKSRLDIARDFAQQYELWLLLKGAGSVIASPDGRAWLNPTGNHGLATGGSGDLLTGMVGSLLAQGWQAGDALRAAVWMHGRAADFCAAEQGGPIGLRARDLLPQLQLLRNRLDEVV</sequence>
<dbReference type="Gene3D" id="3.40.1190.20">
    <property type="match status" value="1"/>
</dbReference>
<feature type="binding site" evidence="18">
    <location>
        <position position="61"/>
    </location>
    <ligand>
        <name>K(+)</name>
        <dbReference type="ChEBI" id="CHEBI:29103"/>
    </ligand>
</feature>
<comment type="subunit">
    <text evidence="17">Homotetramer.</text>
</comment>
<keyword evidence="5 18" id="KW-0479">Metal-binding</keyword>
<keyword evidence="7 17" id="KW-0067">ATP-binding</keyword>
<organism evidence="22">
    <name type="scientific">Magnetococcus massalia (strain MO-1)</name>
    <dbReference type="NCBI Taxonomy" id="451514"/>
    <lineage>
        <taxon>Bacteria</taxon>
        <taxon>Pseudomonadati</taxon>
        <taxon>Pseudomonadota</taxon>
        <taxon>Magnetococcia</taxon>
        <taxon>Magnetococcales</taxon>
        <taxon>Magnetococcaceae</taxon>
        <taxon>Magnetococcus</taxon>
    </lineage>
</organism>
<feature type="binding site" evidence="18">
    <location>
        <begin position="136"/>
        <end position="142"/>
    </location>
    <ligand>
        <name>(6S)-NADPHX</name>
        <dbReference type="ChEBI" id="CHEBI:64076"/>
    </ligand>
</feature>
<evidence type="ECO:0000256" key="9">
    <source>
        <dbReference type="ARBA" id="ARBA00022958"/>
    </source>
</evidence>
<dbReference type="Gene3D" id="3.40.50.10260">
    <property type="entry name" value="YjeF N-terminal domain"/>
    <property type="match status" value="1"/>
</dbReference>
<keyword evidence="13" id="KW-0511">Multifunctional enzyme</keyword>
<feature type="binding site" evidence="17">
    <location>
        <position position="336"/>
    </location>
    <ligand>
        <name>(6S)-NADPHX</name>
        <dbReference type="ChEBI" id="CHEBI:64076"/>
    </ligand>
</feature>
<dbReference type="GO" id="GO:0046872">
    <property type="term" value="F:metal ion binding"/>
    <property type="evidence" value="ECO:0007669"/>
    <property type="project" value="UniProtKB-UniRule"/>
</dbReference>
<feature type="binding site" evidence="17">
    <location>
        <begin position="424"/>
        <end position="428"/>
    </location>
    <ligand>
        <name>AMP</name>
        <dbReference type="ChEBI" id="CHEBI:456215"/>
    </ligand>
</feature>
<comment type="function">
    <text evidence="17">Catalyzes the dehydration of the S-form of NAD(P)HX at the expense of ADP, which is converted to AMP. Together with NAD(P)HX epimerase, which catalyzes the epimerization of the S- and R-forms, the enzyme allows the repair of both epimers of NAD(P)HX, a damaged form of NAD(P)H that is a result of enzymatic or heat-dependent hydration.</text>
</comment>
<evidence type="ECO:0000256" key="19">
    <source>
        <dbReference type="PIRNR" id="PIRNR017184"/>
    </source>
</evidence>
<comment type="similarity">
    <text evidence="4 19">In the C-terminal section; belongs to the NnrD/CARKD family.</text>
</comment>
<feature type="binding site" evidence="17">
    <location>
        <position position="453"/>
    </location>
    <ligand>
        <name>AMP</name>
        <dbReference type="ChEBI" id="CHEBI:456215"/>
    </ligand>
</feature>